<dbReference type="PANTHER" id="PTHR22761:SF10">
    <property type="entry name" value="GH13992P"/>
    <property type="match status" value="1"/>
</dbReference>
<dbReference type="GO" id="GO:0032511">
    <property type="term" value="P:late endosome to vacuole transport via multivesicular body sorting pathway"/>
    <property type="evidence" value="ECO:0007669"/>
    <property type="project" value="TreeGrafter"/>
</dbReference>
<name>A0AAE0HM92_9PEZI</name>
<keyword evidence="8" id="KW-1185">Reference proteome</keyword>
<proteinExistence type="inferred from homology"/>
<dbReference type="GeneID" id="87839113"/>
<dbReference type="GO" id="GO:0006900">
    <property type="term" value="P:vesicle budding from membrane"/>
    <property type="evidence" value="ECO:0007669"/>
    <property type="project" value="TreeGrafter"/>
</dbReference>
<gene>
    <name evidence="7" type="ORF">B0H64DRAFT_371523</name>
</gene>
<feature type="coiled-coil region" evidence="6">
    <location>
        <begin position="24"/>
        <end position="51"/>
    </location>
</feature>
<evidence type="ECO:0000256" key="5">
    <source>
        <dbReference type="ARBA" id="ARBA00042586"/>
    </source>
</evidence>
<evidence type="ECO:0000256" key="4">
    <source>
        <dbReference type="ARBA" id="ARBA00040017"/>
    </source>
</evidence>
<evidence type="ECO:0000313" key="8">
    <source>
        <dbReference type="Proteomes" id="UP001278766"/>
    </source>
</evidence>
<evidence type="ECO:0000256" key="6">
    <source>
        <dbReference type="SAM" id="Coils"/>
    </source>
</evidence>
<keyword evidence="3" id="KW-0967">Endosome</keyword>
<reference evidence="7" key="2">
    <citation type="submission" date="2023-06" db="EMBL/GenBank/DDBJ databases">
        <authorList>
            <consortium name="Lawrence Berkeley National Laboratory"/>
            <person name="Haridas S."/>
            <person name="Hensen N."/>
            <person name="Bonometti L."/>
            <person name="Westerberg I."/>
            <person name="Brannstrom I.O."/>
            <person name="Guillou S."/>
            <person name="Cros-Aarteil S."/>
            <person name="Calhoun S."/>
            <person name="Kuo A."/>
            <person name="Mondo S."/>
            <person name="Pangilinan J."/>
            <person name="Riley R."/>
            <person name="Labutti K."/>
            <person name="Andreopoulos B."/>
            <person name="Lipzen A."/>
            <person name="Chen C."/>
            <person name="Yanf M."/>
            <person name="Daum C."/>
            <person name="Ng V."/>
            <person name="Clum A."/>
            <person name="Steindorff A."/>
            <person name="Ohm R."/>
            <person name="Martin F."/>
            <person name="Silar P."/>
            <person name="Natvig D."/>
            <person name="Lalanne C."/>
            <person name="Gautier V."/>
            <person name="Ament-Velasquez S.L."/>
            <person name="Kruys A."/>
            <person name="Hutchinson M.I."/>
            <person name="Powell A.J."/>
            <person name="Barry K."/>
            <person name="Miller A.N."/>
            <person name="Grigoriev I.V."/>
            <person name="Debuchy R."/>
            <person name="Gladieux P."/>
            <person name="Thoren M.H."/>
            <person name="Johannesson H."/>
        </authorList>
    </citation>
    <scope>NUCLEOTIDE SEQUENCE</scope>
    <source>
        <strain evidence="7">CBS 168.71</strain>
    </source>
</reference>
<keyword evidence="6" id="KW-0175">Coiled coil</keyword>
<dbReference type="PANTHER" id="PTHR22761">
    <property type="entry name" value="CHARGED MULTIVESICULAR BODY PROTEIN"/>
    <property type="match status" value="1"/>
</dbReference>
<dbReference type="GO" id="GO:0000815">
    <property type="term" value="C:ESCRT III complex"/>
    <property type="evidence" value="ECO:0007669"/>
    <property type="project" value="TreeGrafter"/>
</dbReference>
<evidence type="ECO:0000256" key="1">
    <source>
        <dbReference type="ARBA" id="ARBA00004177"/>
    </source>
</evidence>
<comment type="similarity">
    <text evidence="2">Belongs to the SNF7 family.</text>
</comment>
<organism evidence="7 8">
    <name type="scientific">Chaetomium fimeti</name>
    <dbReference type="NCBI Taxonomy" id="1854472"/>
    <lineage>
        <taxon>Eukaryota</taxon>
        <taxon>Fungi</taxon>
        <taxon>Dikarya</taxon>
        <taxon>Ascomycota</taxon>
        <taxon>Pezizomycotina</taxon>
        <taxon>Sordariomycetes</taxon>
        <taxon>Sordariomycetidae</taxon>
        <taxon>Sordariales</taxon>
        <taxon>Chaetomiaceae</taxon>
        <taxon>Chaetomium</taxon>
    </lineage>
</organism>
<dbReference type="AlphaFoldDB" id="A0AAE0HM92"/>
<dbReference type="GO" id="GO:0009898">
    <property type="term" value="C:cytoplasmic side of plasma membrane"/>
    <property type="evidence" value="ECO:0007669"/>
    <property type="project" value="TreeGrafter"/>
</dbReference>
<comment type="caution">
    <text evidence="7">The sequence shown here is derived from an EMBL/GenBank/DDBJ whole genome shotgun (WGS) entry which is preliminary data.</text>
</comment>
<accession>A0AAE0HM92</accession>
<evidence type="ECO:0000256" key="3">
    <source>
        <dbReference type="ARBA" id="ARBA00022753"/>
    </source>
</evidence>
<dbReference type="EMBL" id="JAUEPN010000002">
    <property type="protein sequence ID" value="KAK3299138.1"/>
    <property type="molecule type" value="Genomic_DNA"/>
</dbReference>
<evidence type="ECO:0000256" key="2">
    <source>
        <dbReference type="ARBA" id="ARBA00006190"/>
    </source>
</evidence>
<dbReference type="Gene3D" id="1.10.287.1060">
    <property type="entry name" value="ESAT-6-like"/>
    <property type="match status" value="1"/>
</dbReference>
<dbReference type="GO" id="GO:0005771">
    <property type="term" value="C:multivesicular body"/>
    <property type="evidence" value="ECO:0007669"/>
    <property type="project" value="TreeGrafter"/>
</dbReference>
<comment type="subcellular location">
    <subcellularLocation>
        <location evidence="1">Endosome</location>
    </subcellularLocation>
</comment>
<dbReference type="Pfam" id="PF03357">
    <property type="entry name" value="Snf7"/>
    <property type="match status" value="1"/>
</dbReference>
<evidence type="ECO:0000313" key="7">
    <source>
        <dbReference type="EMBL" id="KAK3299138.1"/>
    </source>
</evidence>
<dbReference type="Proteomes" id="UP001278766">
    <property type="component" value="Unassembled WGS sequence"/>
</dbReference>
<dbReference type="RefSeq" id="XP_062662652.1">
    <property type="nucleotide sequence ID" value="XM_062802165.1"/>
</dbReference>
<dbReference type="InterPro" id="IPR005024">
    <property type="entry name" value="Snf7_fam"/>
</dbReference>
<sequence>MSGIWGWFGGGAAQKRKDTPKNVILDLRTQLEMLQKREMHLTRQIEEQEQIARKNVNTNKTTAKAALRRKKVHEHNLEQTLNHIGTIEQQVNAIESANINQETFMAMQRAGDAMKTIHGKLTPTKVDETMDTLQEYNRLNEEIADAMGSISVGPQLDDTELEDELEALQQQELEDKMLETGAVPVDSIQRLPAVANGDIKGKAPVAAEDDEEAELRRLQAEMAM</sequence>
<reference evidence="7" key="1">
    <citation type="journal article" date="2023" name="Mol. Phylogenet. Evol.">
        <title>Genome-scale phylogeny and comparative genomics of the fungal order Sordariales.</title>
        <authorList>
            <person name="Hensen N."/>
            <person name="Bonometti L."/>
            <person name="Westerberg I."/>
            <person name="Brannstrom I.O."/>
            <person name="Guillou S."/>
            <person name="Cros-Aarteil S."/>
            <person name="Calhoun S."/>
            <person name="Haridas S."/>
            <person name="Kuo A."/>
            <person name="Mondo S."/>
            <person name="Pangilinan J."/>
            <person name="Riley R."/>
            <person name="LaButti K."/>
            <person name="Andreopoulos B."/>
            <person name="Lipzen A."/>
            <person name="Chen C."/>
            <person name="Yan M."/>
            <person name="Daum C."/>
            <person name="Ng V."/>
            <person name="Clum A."/>
            <person name="Steindorff A."/>
            <person name="Ohm R.A."/>
            <person name="Martin F."/>
            <person name="Silar P."/>
            <person name="Natvig D.O."/>
            <person name="Lalanne C."/>
            <person name="Gautier V."/>
            <person name="Ament-Velasquez S.L."/>
            <person name="Kruys A."/>
            <person name="Hutchinson M.I."/>
            <person name="Powell A.J."/>
            <person name="Barry K."/>
            <person name="Miller A.N."/>
            <person name="Grigoriev I.V."/>
            <person name="Debuchy R."/>
            <person name="Gladieux P."/>
            <person name="Hiltunen Thoren M."/>
            <person name="Johannesson H."/>
        </authorList>
    </citation>
    <scope>NUCLEOTIDE SEQUENCE</scope>
    <source>
        <strain evidence="7">CBS 168.71</strain>
    </source>
</reference>
<protein>
    <recommendedName>
        <fullName evidence="4">Vacuolar-sorting protein SNF7</fullName>
    </recommendedName>
    <alternativeName>
        <fullName evidence="5">Vacuolar protein-sorting-associated protein 32</fullName>
    </alternativeName>
</protein>